<dbReference type="EMBL" id="WTYC01000006">
    <property type="protein sequence ID" value="MXO48961.1"/>
    <property type="molecule type" value="Genomic_DNA"/>
</dbReference>
<gene>
    <name evidence="2" type="ORF">GRI69_11900</name>
</gene>
<dbReference type="AlphaFoldDB" id="A0A844XSP6"/>
<dbReference type="Proteomes" id="UP000448199">
    <property type="component" value="Unassembled WGS sequence"/>
</dbReference>
<sequence length="74" mass="8301">MTTTLYIKKRTLAMKQIHLSLLLAAAMMTIALLSVYDVVPQELAQFSPFLLLALVPAAWLRDRKSCNLLKRGKA</sequence>
<evidence type="ECO:0000313" key="3">
    <source>
        <dbReference type="Proteomes" id="UP000448199"/>
    </source>
</evidence>
<feature type="transmembrane region" description="Helical" evidence="1">
    <location>
        <begin position="21"/>
        <end position="39"/>
    </location>
</feature>
<name>A0A844XSP6_9SPHN</name>
<reference evidence="2 3" key="1">
    <citation type="submission" date="2019-12" db="EMBL/GenBank/DDBJ databases">
        <title>Genomic-based taxomic classification of the family Erythrobacteraceae.</title>
        <authorList>
            <person name="Xu L."/>
        </authorList>
    </citation>
    <scope>NUCLEOTIDE SEQUENCE [LARGE SCALE GENOMIC DNA]</scope>
    <source>
        <strain evidence="2 3">DSM 17792</strain>
    </source>
</reference>
<proteinExistence type="predicted"/>
<keyword evidence="1" id="KW-0812">Transmembrane</keyword>
<dbReference type="OrthoDB" id="7428978at2"/>
<dbReference type="RefSeq" id="WP_160728497.1">
    <property type="nucleotide sequence ID" value="NZ_WTYC01000006.1"/>
</dbReference>
<comment type="caution">
    <text evidence="2">The sequence shown here is derived from an EMBL/GenBank/DDBJ whole genome shotgun (WGS) entry which is preliminary data.</text>
</comment>
<feature type="transmembrane region" description="Helical" evidence="1">
    <location>
        <begin position="45"/>
        <end position="61"/>
    </location>
</feature>
<protein>
    <submittedName>
        <fullName evidence="2">Uncharacterized protein</fullName>
    </submittedName>
</protein>
<evidence type="ECO:0000256" key="1">
    <source>
        <dbReference type="SAM" id="Phobius"/>
    </source>
</evidence>
<keyword evidence="3" id="KW-1185">Reference proteome</keyword>
<keyword evidence="1" id="KW-1133">Transmembrane helix</keyword>
<organism evidence="2 3">
    <name type="scientific">Qipengyuania vulgaris</name>
    <dbReference type="NCBI Taxonomy" id="291985"/>
    <lineage>
        <taxon>Bacteria</taxon>
        <taxon>Pseudomonadati</taxon>
        <taxon>Pseudomonadota</taxon>
        <taxon>Alphaproteobacteria</taxon>
        <taxon>Sphingomonadales</taxon>
        <taxon>Erythrobacteraceae</taxon>
        <taxon>Qipengyuania</taxon>
    </lineage>
</organism>
<keyword evidence="1" id="KW-0472">Membrane</keyword>
<accession>A0A844XSP6</accession>
<evidence type="ECO:0000313" key="2">
    <source>
        <dbReference type="EMBL" id="MXO48961.1"/>
    </source>
</evidence>